<feature type="non-terminal residue" evidence="1">
    <location>
        <position position="1"/>
    </location>
</feature>
<organism evidence="1">
    <name type="scientific">hydrothermal vent metagenome</name>
    <dbReference type="NCBI Taxonomy" id="652676"/>
    <lineage>
        <taxon>unclassified sequences</taxon>
        <taxon>metagenomes</taxon>
        <taxon>ecological metagenomes</taxon>
    </lineage>
</organism>
<accession>A0A3B1B5L3</accession>
<dbReference type="EMBL" id="UOFV01000541">
    <property type="protein sequence ID" value="VAX05570.1"/>
    <property type="molecule type" value="Genomic_DNA"/>
</dbReference>
<reference evidence="1" key="1">
    <citation type="submission" date="2018-06" db="EMBL/GenBank/DDBJ databases">
        <authorList>
            <person name="Zhirakovskaya E."/>
        </authorList>
    </citation>
    <scope>NUCLEOTIDE SEQUENCE</scope>
</reference>
<name>A0A3B1B5L3_9ZZZZ</name>
<proteinExistence type="predicted"/>
<evidence type="ECO:0000313" key="1">
    <source>
        <dbReference type="EMBL" id="VAX05570.1"/>
    </source>
</evidence>
<dbReference type="AlphaFoldDB" id="A0A3B1B5L3"/>
<sequence>TQKGKDRRADAVGILQNQQLFPDNEAYLLQGGLSLDSDMVIKYIMRFFK</sequence>
<gene>
    <name evidence="1" type="ORF">MNBD_GAMMA19-198</name>
</gene>
<protein>
    <submittedName>
        <fullName evidence="1">Uncharacterized protein</fullName>
    </submittedName>
</protein>